<dbReference type="SMART" id="SM00014">
    <property type="entry name" value="acidPPc"/>
    <property type="match status" value="1"/>
</dbReference>
<evidence type="ECO:0000256" key="6">
    <source>
        <dbReference type="SAM" id="Phobius"/>
    </source>
</evidence>
<dbReference type="PANTHER" id="PTHR10165:SF103">
    <property type="entry name" value="PHOSPHOLIPID PHOSPHATASE HOMOLOG 1.2 HOMOLOG"/>
    <property type="match status" value="1"/>
</dbReference>
<dbReference type="RefSeq" id="XP_065657148.1">
    <property type="nucleotide sequence ID" value="XM_065801076.1"/>
</dbReference>
<keyword evidence="3 6" id="KW-0812">Transmembrane</keyword>
<dbReference type="InterPro" id="IPR036938">
    <property type="entry name" value="PAP2/HPO_sf"/>
</dbReference>
<evidence type="ECO:0000256" key="3">
    <source>
        <dbReference type="ARBA" id="ARBA00022692"/>
    </source>
</evidence>
<sequence length="294" mass="33369">MVAIKYIFITVNIILCLSFGFGVLAFYKIGKPYVRGYYCFDESISKPLKNDTVTVSALLAFVFTLYPVCILIVEGIKMSNKIKVISTNFIIKVVRHVLHNFWIFIYGAGITMFITDVGKYSIGRLRPHYLTLCKPDWSNINCSYTFGDKAFIVGDDFCRVPNRALLKDARMSFPSGHTSFAVYCATFMILYLQLYPLSIPQRRRFSFLLLFIQVILSCLALFTGLSRVSDYKHHPTDVIAGGIVGLVVAFTIFFNVLKYVDLSSSEKTLSLIPSYHRQLPPVTNDHQLNDIVVK</sequence>
<evidence type="ECO:0000256" key="5">
    <source>
        <dbReference type="ARBA" id="ARBA00023136"/>
    </source>
</evidence>
<dbReference type="SUPFAM" id="SSF48317">
    <property type="entry name" value="Acid phosphatase/Vanadium-dependent haloperoxidase"/>
    <property type="match status" value="1"/>
</dbReference>
<feature type="transmembrane region" description="Helical" evidence="6">
    <location>
        <begin position="7"/>
        <end position="27"/>
    </location>
</feature>
<dbReference type="Proteomes" id="UP001652625">
    <property type="component" value="Chromosome 07"/>
</dbReference>
<dbReference type="InterPro" id="IPR000326">
    <property type="entry name" value="PAP2/HPO"/>
</dbReference>
<dbReference type="InterPro" id="IPR043216">
    <property type="entry name" value="PAP-like"/>
</dbReference>
<keyword evidence="4 6" id="KW-1133">Transmembrane helix</keyword>
<evidence type="ECO:0000256" key="4">
    <source>
        <dbReference type="ARBA" id="ARBA00022989"/>
    </source>
</evidence>
<reference evidence="9" key="1">
    <citation type="submission" date="2025-08" db="UniProtKB">
        <authorList>
            <consortium name="RefSeq"/>
        </authorList>
    </citation>
    <scope>IDENTIFICATION</scope>
</reference>
<proteinExistence type="inferred from homology"/>
<keyword evidence="5 6" id="KW-0472">Membrane</keyword>
<accession>A0ABM4C6C4</accession>
<feature type="transmembrane region" description="Helical" evidence="6">
    <location>
        <begin position="238"/>
        <end position="257"/>
    </location>
</feature>
<evidence type="ECO:0000256" key="1">
    <source>
        <dbReference type="ARBA" id="ARBA00004141"/>
    </source>
</evidence>
<feature type="transmembrane region" description="Helical" evidence="6">
    <location>
        <begin position="205"/>
        <end position="226"/>
    </location>
</feature>
<dbReference type="Gene3D" id="1.20.144.10">
    <property type="entry name" value="Phosphatidic acid phosphatase type 2/haloperoxidase"/>
    <property type="match status" value="1"/>
</dbReference>
<dbReference type="CDD" id="cd03384">
    <property type="entry name" value="PAP2_wunen"/>
    <property type="match status" value="1"/>
</dbReference>
<protein>
    <submittedName>
        <fullName evidence="9">Phospholipid phosphatase 1</fullName>
    </submittedName>
</protein>
<evidence type="ECO:0000259" key="7">
    <source>
        <dbReference type="SMART" id="SM00014"/>
    </source>
</evidence>
<feature type="transmembrane region" description="Helical" evidence="6">
    <location>
        <begin position="55"/>
        <end position="76"/>
    </location>
</feature>
<name>A0ABM4C6C4_HYDVU</name>
<feature type="transmembrane region" description="Helical" evidence="6">
    <location>
        <begin position="180"/>
        <end position="198"/>
    </location>
</feature>
<feature type="domain" description="Phosphatidic acid phosphatase type 2/haloperoxidase" evidence="7">
    <location>
        <begin position="101"/>
        <end position="253"/>
    </location>
</feature>
<evidence type="ECO:0000256" key="2">
    <source>
        <dbReference type="ARBA" id="ARBA00008816"/>
    </source>
</evidence>
<comment type="subcellular location">
    <subcellularLocation>
        <location evidence="1">Membrane</location>
        <topology evidence="1">Multi-pass membrane protein</topology>
    </subcellularLocation>
</comment>
<comment type="similarity">
    <text evidence="2">Belongs to the PA-phosphatase related phosphoesterase family.</text>
</comment>
<feature type="transmembrane region" description="Helical" evidence="6">
    <location>
        <begin position="97"/>
        <end position="115"/>
    </location>
</feature>
<organism evidence="8 9">
    <name type="scientific">Hydra vulgaris</name>
    <name type="common">Hydra</name>
    <name type="synonym">Hydra attenuata</name>
    <dbReference type="NCBI Taxonomy" id="6087"/>
    <lineage>
        <taxon>Eukaryota</taxon>
        <taxon>Metazoa</taxon>
        <taxon>Cnidaria</taxon>
        <taxon>Hydrozoa</taxon>
        <taxon>Hydroidolina</taxon>
        <taxon>Anthoathecata</taxon>
        <taxon>Aplanulata</taxon>
        <taxon>Hydridae</taxon>
        <taxon>Hydra</taxon>
    </lineage>
</organism>
<gene>
    <name evidence="9" type="primary">LOC101238579</name>
</gene>
<dbReference type="PANTHER" id="PTHR10165">
    <property type="entry name" value="LIPID PHOSPHATE PHOSPHATASE"/>
    <property type="match status" value="1"/>
</dbReference>
<keyword evidence="8" id="KW-1185">Reference proteome</keyword>
<dbReference type="GeneID" id="101238579"/>
<evidence type="ECO:0000313" key="8">
    <source>
        <dbReference type="Proteomes" id="UP001652625"/>
    </source>
</evidence>
<dbReference type="Pfam" id="PF01569">
    <property type="entry name" value="PAP2"/>
    <property type="match status" value="1"/>
</dbReference>
<evidence type="ECO:0000313" key="9">
    <source>
        <dbReference type="RefSeq" id="XP_065657148.1"/>
    </source>
</evidence>